<dbReference type="OrthoDB" id="6359816at2759"/>
<dbReference type="Proteomes" id="UP000034680">
    <property type="component" value="Unassembled WGS sequence"/>
</dbReference>
<name>A0A0G2FYR8_9PEZI</name>
<reference evidence="3 4" key="2">
    <citation type="submission" date="2015-05" db="EMBL/GenBank/DDBJ databases">
        <authorList>
            <person name="Morales-Cruz A."/>
            <person name="Amrine K.C."/>
            <person name="Cantu D."/>
        </authorList>
    </citation>
    <scope>NUCLEOTIDE SEQUENCE [LARGE SCALE GENOMIC DNA]</scope>
    <source>
        <strain evidence="3">DA912</strain>
    </source>
</reference>
<dbReference type="PANTHER" id="PTHR47843:SF5">
    <property type="entry name" value="BTB_POZ DOMAIN PROTEIN"/>
    <property type="match status" value="1"/>
</dbReference>
<organism evidence="3 4">
    <name type="scientific">Diaporthe ampelina</name>
    <dbReference type="NCBI Taxonomy" id="1214573"/>
    <lineage>
        <taxon>Eukaryota</taxon>
        <taxon>Fungi</taxon>
        <taxon>Dikarya</taxon>
        <taxon>Ascomycota</taxon>
        <taxon>Pezizomycotina</taxon>
        <taxon>Sordariomycetes</taxon>
        <taxon>Sordariomycetidae</taxon>
        <taxon>Diaporthales</taxon>
        <taxon>Diaporthaceae</taxon>
        <taxon>Diaporthe</taxon>
    </lineage>
</organism>
<dbReference type="PANTHER" id="PTHR47843">
    <property type="entry name" value="BTB DOMAIN-CONTAINING PROTEIN-RELATED"/>
    <property type="match status" value="1"/>
</dbReference>
<keyword evidence="4" id="KW-1185">Reference proteome</keyword>
<evidence type="ECO:0000259" key="2">
    <source>
        <dbReference type="PROSITE" id="PS50097"/>
    </source>
</evidence>
<protein>
    <recommendedName>
        <fullName evidence="2">BTB domain-containing protein</fullName>
    </recommendedName>
</protein>
<dbReference type="Gene3D" id="3.30.710.10">
    <property type="entry name" value="Potassium Channel Kv1.1, Chain A"/>
    <property type="match status" value="1"/>
</dbReference>
<dbReference type="Pfam" id="PF00651">
    <property type="entry name" value="BTB"/>
    <property type="match status" value="1"/>
</dbReference>
<evidence type="ECO:0000313" key="3">
    <source>
        <dbReference type="EMBL" id="KKY39009.1"/>
    </source>
</evidence>
<accession>A0A0G2FYR8</accession>
<feature type="domain" description="BTB" evidence="2">
    <location>
        <begin position="20"/>
        <end position="89"/>
    </location>
</feature>
<evidence type="ECO:0000256" key="1">
    <source>
        <dbReference type="SAM" id="MobiDB-lite"/>
    </source>
</evidence>
<dbReference type="SUPFAM" id="SSF54695">
    <property type="entry name" value="POZ domain"/>
    <property type="match status" value="1"/>
</dbReference>
<gene>
    <name evidence="3" type="ORF">UCDDA912_g00916</name>
</gene>
<dbReference type="EMBL" id="LCUC01000040">
    <property type="protein sequence ID" value="KKY39009.1"/>
    <property type="molecule type" value="Genomic_DNA"/>
</dbReference>
<dbReference type="AlphaFoldDB" id="A0A0G2FYR8"/>
<dbReference type="SMART" id="SM00225">
    <property type="entry name" value="BTB"/>
    <property type="match status" value="1"/>
</dbReference>
<dbReference type="CDD" id="cd18186">
    <property type="entry name" value="BTB_POZ_ZBTB_KLHL-like"/>
    <property type="match status" value="1"/>
</dbReference>
<dbReference type="InterPro" id="IPR000210">
    <property type="entry name" value="BTB/POZ_dom"/>
</dbReference>
<evidence type="ECO:0000313" key="4">
    <source>
        <dbReference type="Proteomes" id="UP000034680"/>
    </source>
</evidence>
<reference evidence="3 4" key="1">
    <citation type="submission" date="2015-05" db="EMBL/GenBank/DDBJ databases">
        <title>Distinctive expansion of gene families associated with plant cell wall degradation and secondary metabolism in the genomes of grapevine trunk pathogens.</title>
        <authorList>
            <person name="Lawrence D.P."/>
            <person name="Travadon R."/>
            <person name="Rolshausen P.E."/>
            <person name="Baumgartner K."/>
        </authorList>
    </citation>
    <scope>NUCLEOTIDE SEQUENCE [LARGE SCALE GENOMIC DNA]</scope>
    <source>
        <strain evidence="3">DA912</strain>
    </source>
</reference>
<proteinExistence type="predicted"/>
<sequence>MAESTPLSIRSSLWGEERFSDANIIMGQKIWRVHRCVICQQSKYFEKALEGNFMESKTKTIDLTGSQFLEEHVDGMLKYLYIRELDKSQKSDPIAAFLVADYFQVAPLRIKAAEQLNKGLKDLTSKKFFVNFKRYCHIVLGQHPGTPLEQAVIKVISDNLQMVMHDSGAWDELTDAYPSLGTKILNMIYAKPAPPVTNIKRPVGVAFDDTLQSGRSTPKGRGFRPGSNH</sequence>
<dbReference type="InterPro" id="IPR011333">
    <property type="entry name" value="SKP1/BTB/POZ_sf"/>
</dbReference>
<dbReference type="STRING" id="1214573.A0A0G2FYR8"/>
<feature type="region of interest" description="Disordered" evidence="1">
    <location>
        <begin position="208"/>
        <end position="229"/>
    </location>
</feature>
<dbReference type="PROSITE" id="PS50097">
    <property type="entry name" value="BTB"/>
    <property type="match status" value="1"/>
</dbReference>
<comment type="caution">
    <text evidence="3">The sequence shown here is derived from an EMBL/GenBank/DDBJ whole genome shotgun (WGS) entry which is preliminary data.</text>
</comment>